<keyword evidence="1" id="KW-0472">Membrane</keyword>
<keyword evidence="1" id="KW-1133">Transmembrane helix</keyword>
<feature type="transmembrane region" description="Helical" evidence="1">
    <location>
        <begin position="123"/>
        <end position="141"/>
    </location>
</feature>
<dbReference type="EMBL" id="CATOUU010001139">
    <property type="protein sequence ID" value="CAI9974171.1"/>
    <property type="molecule type" value="Genomic_DNA"/>
</dbReference>
<evidence type="ECO:0000256" key="1">
    <source>
        <dbReference type="SAM" id="Phobius"/>
    </source>
</evidence>
<gene>
    <name evidence="3" type="ORF">HINF_LOCUS55242</name>
    <name evidence="2" type="ORF">HINF_LOCUS61816</name>
</gene>
<sequence length="232" mass="27651">MAQIQIKVYLEKCQLTCQLVRQLIGYYICRMFCNWGIFCICYNVNYREQKDKENQIRKLVPCHLGVKIQSTDQKFTDLFRTNYIQYKVPKAILKDDHPLQEISPTRRLLQNTQLKKSKIMDNVYFQIIVVLINLVTFIIMLSNDTNLSRMIFPPHWNFYKSHFKPRFSKADYETAVQQYRGHNPLDDGYDWIDQRAVPEYPTVHAPKDMVCSYNQSLDYCQNLPINQKKTTK</sequence>
<protein>
    <submittedName>
        <fullName evidence="2">Sulfatase</fullName>
    </submittedName>
</protein>
<organism evidence="2">
    <name type="scientific">Hexamita inflata</name>
    <dbReference type="NCBI Taxonomy" id="28002"/>
    <lineage>
        <taxon>Eukaryota</taxon>
        <taxon>Metamonada</taxon>
        <taxon>Diplomonadida</taxon>
        <taxon>Hexamitidae</taxon>
        <taxon>Hexamitinae</taxon>
        <taxon>Hexamita</taxon>
    </lineage>
</organism>
<accession>A0AA86V2Z2</accession>
<dbReference type="EMBL" id="CAXDID020000291">
    <property type="protein sequence ID" value="CAL6071640.1"/>
    <property type="molecule type" value="Genomic_DNA"/>
</dbReference>
<evidence type="ECO:0000313" key="4">
    <source>
        <dbReference type="Proteomes" id="UP001642409"/>
    </source>
</evidence>
<comment type="caution">
    <text evidence="2">The sequence shown here is derived from an EMBL/GenBank/DDBJ whole genome shotgun (WGS) entry which is preliminary data.</text>
</comment>
<reference evidence="3 4" key="2">
    <citation type="submission" date="2024-07" db="EMBL/GenBank/DDBJ databases">
        <authorList>
            <person name="Akdeniz Z."/>
        </authorList>
    </citation>
    <scope>NUCLEOTIDE SEQUENCE [LARGE SCALE GENOMIC DNA]</scope>
</reference>
<keyword evidence="1" id="KW-0812">Transmembrane</keyword>
<keyword evidence="4" id="KW-1185">Reference proteome</keyword>
<proteinExistence type="predicted"/>
<evidence type="ECO:0000313" key="3">
    <source>
        <dbReference type="EMBL" id="CAL6071640.1"/>
    </source>
</evidence>
<reference evidence="2" key="1">
    <citation type="submission" date="2023-06" db="EMBL/GenBank/DDBJ databases">
        <authorList>
            <person name="Kurt Z."/>
        </authorList>
    </citation>
    <scope>NUCLEOTIDE SEQUENCE</scope>
</reference>
<dbReference type="AlphaFoldDB" id="A0AA86V2Z2"/>
<evidence type="ECO:0000313" key="2">
    <source>
        <dbReference type="EMBL" id="CAI9974171.1"/>
    </source>
</evidence>
<name>A0AA86V2Z2_9EUKA</name>
<dbReference type="Proteomes" id="UP001642409">
    <property type="component" value="Unassembled WGS sequence"/>
</dbReference>